<evidence type="ECO:0000313" key="2">
    <source>
        <dbReference type="EMBL" id="EPY33387.1"/>
    </source>
</evidence>
<proteinExistence type="predicted"/>
<protein>
    <submittedName>
        <fullName evidence="2">Uncharacterized protein</fullName>
    </submittedName>
</protein>
<feature type="compositionally biased region" description="Basic and acidic residues" evidence="1">
    <location>
        <begin position="9"/>
        <end position="20"/>
    </location>
</feature>
<keyword evidence="3" id="KW-1185">Reference proteome</keyword>
<dbReference type="OrthoDB" id="264776at2759"/>
<organism evidence="2 3">
    <name type="scientific">Strigomonas culicis</name>
    <dbReference type="NCBI Taxonomy" id="28005"/>
    <lineage>
        <taxon>Eukaryota</taxon>
        <taxon>Discoba</taxon>
        <taxon>Euglenozoa</taxon>
        <taxon>Kinetoplastea</taxon>
        <taxon>Metakinetoplastina</taxon>
        <taxon>Trypanosomatida</taxon>
        <taxon>Trypanosomatidae</taxon>
        <taxon>Strigomonadinae</taxon>
        <taxon>Strigomonas</taxon>
    </lineage>
</organism>
<dbReference type="AlphaFoldDB" id="S9UR32"/>
<reference evidence="2 3" key="1">
    <citation type="journal article" date="2013" name="PLoS ONE">
        <title>Predicting the Proteins of Angomonas deanei, Strigomonas culicis and Their Respective Endosymbionts Reveals New Aspects of the Trypanosomatidae Family.</title>
        <authorList>
            <person name="Motta M.C."/>
            <person name="Martins A.C."/>
            <person name="de Souza S.S."/>
            <person name="Catta-Preta C.M."/>
            <person name="Silva R."/>
            <person name="Klein C.C."/>
            <person name="de Almeida L.G."/>
            <person name="de Lima Cunha O."/>
            <person name="Ciapina L.P."/>
            <person name="Brocchi M."/>
            <person name="Colabardini A.C."/>
            <person name="de Araujo Lima B."/>
            <person name="Machado C.R."/>
            <person name="de Almeida Soares C.M."/>
            <person name="Probst C.M."/>
            <person name="de Menezes C.B."/>
            <person name="Thompson C.E."/>
            <person name="Bartholomeu D.C."/>
            <person name="Gradia D.F."/>
            <person name="Pavoni D.P."/>
            <person name="Grisard E.C."/>
            <person name="Fantinatti-Garboggini F."/>
            <person name="Marchini F.K."/>
            <person name="Rodrigues-Luiz G.F."/>
            <person name="Wagner G."/>
            <person name="Goldman G.H."/>
            <person name="Fietto J.L."/>
            <person name="Elias M.C."/>
            <person name="Goldman M.H."/>
            <person name="Sagot M.F."/>
            <person name="Pereira M."/>
            <person name="Stoco P.H."/>
            <person name="de Mendonca-Neto R.P."/>
            <person name="Teixeira S.M."/>
            <person name="Maciel T.E."/>
            <person name="de Oliveira Mendes T.A."/>
            <person name="Urmenyi T.P."/>
            <person name="de Souza W."/>
            <person name="Schenkman S."/>
            <person name="de Vasconcelos A.T."/>
        </authorList>
    </citation>
    <scope>NUCLEOTIDE SEQUENCE [LARGE SCALE GENOMIC DNA]</scope>
</reference>
<feature type="region of interest" description="Disordered" evidence="1">
    <location>
        <begin position="1"/>
        <end position="37"/>
    </location>
</feature>
<accession>S9UR32</accession>
<dbReference type="EMBL" id="ATMH01002244">
    <property type="protein sequence ID" value="EPY33387.1"/>
    <property type="molecule type" value="Genomic_DNA"/>
</dbReference>
<comment type="caution">
    <text evidence="2">The sequence shown here is derived from an EMBL/GenBank/DDBJ whole genome shotgun (WGS) entry which is preliminary data.</text>
</comment>
<sequence>MVKKRRDKGLKDLDKKEAKVRSARRHQNAMKTEGRTQLSELEAELRDLQAEDIKAHERFGKLQDQLKANVTVEQMEQLEREVPEQLSAIAELEVKEEEWKQRKEDMRDDGQAAANRQRRELTKLEREVEALRALLAQRDAELMRTHILVAGNIYVA</sequence>
<evidence type="ECO:0000256" key="1">
    <source>
        <dbReference type="SAM" id="MobiDB-lite"/>
    </source>
</evidence>
<gene>
    <name evidence="2" type="ORF">STCU_02244</name>
</gene>
<feature type="compositionally biased region" description="Basic and acidic residues" evidence="1">
    <location>
        <begin position="101"/>
        <end position="110"/>
    </location>
</feature>
<dbReference type="Proteomes" id="UP000015354">
    <property type="component" value="Unassembled WGS sequence"/>
</dbReference>
<feature type="region of interest" description="Disordered" evidence="1">
    <location>
        <begin position="101"/>
        <end position="120"/>
    </location>
</feature>
<evidence type="ECO:0000313" key="3">
    <source>
        <dbReference type="Proteomes" id="UP000015354"/>
    </source>
</evidence>
<name>S9UR32_9TRYP</name>